<protein>
    <submittedName>
        <fullName evidence="1">Uncharacterized protein</fullName>
    </submittedName>
</protein>
<dbReference type="EMBL" id="GBRH01161297">
    <property type="protein sequence ID" value="JAE36599.1"/>
    <property type="molecule type" value="Transcribed_RNA"/>
</dbReference>
<proteinExistence type="predicted"/>
<name>A0A0A9HLB8_ARUDO</name>
<sequence>MCIIEYLLFLSWSWALSIL</sequence>
<accession>A0A0A9HLB8</accession>
<evidence type="ECO:0000313" key="1">
    <source>
        <dbReference type="EMBL" id="JAE36599.1"/>
    </source>
</evidence>
<reference evidence="1" key="2">
    <citation type="journal article" date="2015" name="Data Brief">
        <title>Shoot transcriptome of the giant reed, Arundo donax.</title>
        <authorList>
            <person name="Barrero R.A."/>
            <person name="Guerrero F.D."/>
            <person name="Moolhuijzen P."/>
            <person name="Goolsby J.A."/>
            <person name="Tidwell J."/>
            <person name="Bellgard S.E."/>
            <person name="Bellgard M.I."/>
        </authorList>
    </citation>
    <scope>NUCLEOTIDE SEQUENCE</scope>
    <source>
        <tissue evidence="1">Shoot tissue taken approximately 20 cm above the soil surface</tissue>
    </source>
</reference>
<reference evidence="1" key="1">
    <citation type="submission" date="2014-09" db="EMBL/GenBank/DDBJ databases">
        <authorList>
            <person name="Magalhaes I.L.F."/>
            <person name="Oliveira U."/>
            <person name="Santos F.R."/>
            <person name="Vidigal T.H.D.A."/>
            <person name="Brescovit A.D."/>
            <person name="Santos A.J."/>
        </authorList>
    </citation>
    <scope>NUCLEOTIDE SEQUENCE</scope>
    <source>
        <tissue evidence="1">Shoot tissue taken approximately 20 cm above the soil surface</tissue>
    </source>
</reference>
<dbReference type="AlphaFoldDB" id="A0A0A9HLB8"/>
<organism evidence="1">
    <name type="scientific">Arundo donax</name>
    <name type="common">Giant reed</name>
    <name type="synonym">Donax arundinaceus</name>
    <dbReference type="NCBI Taxonomy" id="35708"/>
    <lineage>
        <taxon>Eukaryota</taxon>
        <taxon>Viridiplantae</taxon>
        <taxon>Streptophyta</taxon>
        <taxon>Embryophyta</taxon>
        <taxon>Tracheophyta</taxon>
        <taxon>Spermatophyta</taxon>
        <taxon>Magnoliopsida</taxon>
        <taxon>Liliopsida</taxon>
        <taxon>Poales</taxon>
        <taxon>Poaceae</taxon>
        <taxon>PACMAD clade</taxon>
        <taxon>Arundinoideae</taxon>
        <taxon>Arundineae</taxon>
        <taxon>Arundo</taxon>
    </lineage>
</organism>